<dbReference type="InterPro" id="IPR005475">
    <property type="entry name" value="Transketolase-like_Pyr-bd"/>
</dbReference>
<protein>
    <submittedName>
        <fullName evidence="2">Transketolase subunit B</fullName>
    </submittedName>
</protein>
<dbReference type="Proteomes" id="UP000194420">
    <property type="component" value="Unassembled WGS sequence"/>
</dbReference>
<dbReference type="SUPFAM" id="SSF52922">
    <property type="entry name" value="TK C-terminal domain-like"/>
    <property type="match status" value="1"/>
</dbReference>
<accession>A0A1Y6F2J9</accession>
<dbReference type="InterPro" id="IPR051157">
    <property type="entry name" value="PDH/Transketolase"/>
</dbReference>
<dbReference type="AlphaFoldDB" id="A0A1Y6F2J9"/>
<proteinExistence type="predicted"/>
<name>A0A1Y6F2J9_9SPHN</name>
<dbReference type="InterPro" id="IPR029061">
    <property type="entry name" value="THDP-binding"/>
</dbReference>
<dbReference type="SUPFAM" id="SSF52518">
    <property type="entry name" value="Thiamin diphosphate-binding fold (THDP-binding)"/>
    <property type="match status" value="1"/>
</dbReference>
<dbReference type="RefSeq" id="WP_086437255.1">
    <property type="nucleotide sequence ID" value="NZ_FXWG01000002.1"/>
</dbReference>
<keyword evidence="3" id="KW-1185">Reference proteome</keyword>
<sequence>MRDSFVNQMTETLGSIDHSVLLTGDLGFGIFNEISERFPERFINVGVAEQNMIGVASGMAKLGKAAFCYSIANFVFMRGLEQFRNGPVYHDFNVTLVCSGGGFTYGQLGFTHFAIEDYGIISALGGVEILTPSTSAQVKRHVTECATMPGPKYLRLEKTELDFPELEAFGERLGLVCHRRGGRKAILAVGGLLSVAMEAAEQSDDDIAVYSLPRFRSLSEAAVREQLAKHELIVSLEEHVLPNSAGLNMKAAGLNVIQLAISDNGPSVVGDQNYLRQHYGLTVENVLAQLRP</sequence>
<evidence type="ECO:0000313" key="3">
    <source>
        <dbReference type="Proteomes" id="UP000194420"/>
    </source>
</evidence>
<dbReference type="PANTHER" id="PTHR43825">
    <property type="entry name" value="PYRUVATE DEHYDROGENASE E1 COMPONENT"/>
    <property type="match status" value="1"/>
</dbReference>
<dbReference type="Pfam" id="PF02779">
    <property type="entry name" value="Transket_pyr"/>
    <property type="match status" value="1"/>
</dbReference>
<evidence type="ECO:0000259" key="1">
    <source>
        <dbReference type="SMART" id="SM00861"/>
    </source>
</evidence>
<dbReference type="OrthoDB" id="8732661at2"/>
<dbReference type="Gene3D" id="3.40.50.970">
    <property type="match status" value="1"/>
</dbReference>
<organism evidence="2 3">
    <name type="scientific">Altererythrobacter xiamenensis</name>
    <dbReference type="NCBI Taxonomy" id="1316679"/>
    <lineage>
        <taxon>Bacteria</taxon>
        <taxon>Pseudomonadati</taxon>
        <taxon>Pseudomonadota</taxon>
        <taxon>Alphaproteobacteria</taxon>
        <taxon>Sphingomonadales</taxon>
        <taxon>Erythrobacteraceae</taxon>
        <taxon>Altererythrobacter</taxon>
    </lineage>
</organism>
<dbReference type="Gene3D" id="3.40.50.920">
    <property type="match status" value="1"/>
</dbReference>
<dbReference type="InterPro" id="IPR009014">
    <property type="entry name" value="Transketo_C/PFOR_II"/>
</dbReference>
<dbReference type="PANTHER" id="PTHR43825:SF5">
    <property type="entry name" value="HYPOTHETICAL TRANSKETOLASE FAMILY PROTEIN"/>
    <property type="match status" value="1"/>
</dbReference>
<dbReference type="EMBL" id="FXWG01000002">
    <property type="protein sequence ID" value="SMQ69075.1"/>
    <property type="molecule type" value="Genomic_DNA"/>
</dbReference>
<reference evidence="3" key="1">
    <citation type="submission" date="2017-04" db="EMBL/GenBank/DDBJ databases">
        <authorList>
            <person name="Varghese N."/>
            <person name="Submissions S."/>
        </authorList>
    </citation>
    <scope>NUCLEOTIDE SEQUENCE [LARGE SCALE GENOMIC DNA]</scope>
</reference>
<dbReference type="CDD" id="cd07033">
    <property type="entry name" value="TPP_PYR_DXS_TK_like"/>
    <property type="match status" value="1"/>
</dbReference>
<feature type="domain" description="Transketolase-like pyrimidine-binding" evidence="1">
    <location>
        <begin position="1"/>
        <end position="163"/>
    </location>
</feature>
<evidence type="ECO:0000313" key="2">
    <source>
        <dbReference type="EMBL" id="SMQ69075.1"/>
    </source>
</evidence>
<dbReference type="SMART" id="SM00861">
    <property type="entry name" value="Transket_pyr"/>
    <property type="match status" value="1"/>
</dbReference>
<gene>
    <name evidence="2" type="ORF">SAMN06297468_1319</name>
</gene>